<evidence type="ECO:0000256" key="1">
    <source>
        <dbReference type="SAM" id="MobiDB-lite"/>
    </source>
</evidence>
<name>A0AAV4VI88_CAEEX</name>
<dbReference type="AlphaFoldDB" id="A0AAV4VI88"/>
<comment type="caution">
    <text evidence="2">The sequence shown here is derived from an EMBL/GenBank/DDBJ whole genome shotgun (WGS) entry which is preliminary data.</text>
</comment>
<dbReference type="EMBL" id="BPLR01014629">
    <property type="protein sequence ID" value="GIY70131.1"/>
    <property type="molecule type" value="Genomic_DNA"/>
</dbReference>
<evidence type="ECO:0000313" key="3">
    <source>
        <dbReference type="Proteomes" id="UP001054945"/>
    </source>
</evidence>
<proteinExistence type="predicted"/>
<feature type="compositionally biased region" description="Gly residues" evidence="1">
    <location>
        <begin position="110"/>
        <end position="119"/>
    </location>
</feature>
<sequence length="129" mass="13983">MANHSCRRQEAYCRVKALADLSKGFNSTIVTILCWFGSHVKCMEGRNNCGCDEHQARCLEVMAPKTKGHGEFITSSTTEVGRCIDTAASPDVHFLLVRWASVRTDGDYFGGGQSGGGKGRIGRKGSPLE</sequence>
<gene>
    <name evidence="2" type="ORF">CEXT_257951</name>
</gene>
<accession>A0AAV4VI88</accession>
<evidence type="ECO:0000313" key="2">
    <source>
        <dbReference type="EMBL" id="GIY70131.1"/>
    </source>
</evidence>
<organism evidence="2 3">
    <name type="scientific">Caerostris extrusa</name>
    <name type="common">Bark spider</name>
    <name type="synonym">Caerostris bankana</name>
    <dbReference type="NCBI Taxonomy" id="172846"/>
    <lineage>
        <taxon>Eukaryota</taxon>
        <taxon>Metazoa</taxon>
        <taxon>Ecdysozoa</taxon>
        <taxon>Arthropoda</taxon>
        <taxon>Chelicerata</taxon>
        <taxon>Arachnida</taxon>
        <taxon>Araneae</taxon>
        <taxon>Araneomorphae</taxon>
        <taxon>Entelegynae</taxon>
        <taxon>Araneoidea</taxon>
        <taxon>Araneidae</taxon>
        <taxon>Caerostris</taxon>
    </lineage>
</organism>
<feature type="region of interest" description="Disordered" evidence="1">
    <location>
        <begin position="110"/>
        <end position="129"/>
    </location>
</feature>
<keyword evidence="3" id="KW-1185">Reference proteome</keyword>
<dbReference type="Proteomes" id="UP001054945">
    <property type="component" value="Unassembled WGS sequence"/>
</dbReference>
<reference evidence="2 3" key="1">
    <citation type="submission" date="2021-06" db="EMBL/GenBank/DDBJ databases">
        <title>Caerostris extrusa draft genome.</title>
        <authorList>
            <person name="Kono N."/>
            <person name="Arakawa K."/>
        </authorList>
    </citation>
    <scope>NUCLEOTIDE SEQUENCE [LARGE SCALE GENOMIC DNA]</scope>
</reference>
<protein>
    <submittedName>
        <fullName evidence="2">Uncharacterized protein</fullName>
    </submittedName>
</protein>